<evidence type="ECO:0000256" key="1">
    <source>
        <dbReference type="SAM" id="Phobius"/>
    </source>
</evidence>
<keyword evidence="4" id="KW-1185">Reference proteome</keyword>
<feature type="transmembrane region" description="Helical" evidence="1">
    <location>
        <begin position="89"/>
        <end position="118"/>
    </location>
</feature>
<dbReference type="EMBL" id="QGGV01000007">
    <property type="protein sequence ID" value="PWK55493.1"/>
    <property type="molecule type" value="Genomic_DNA"/>
</dbReference>
<dbReference type="AlphaFoldDB" id="A0A316G484"/>
<organism evidence="3 4">
    <name type="scientific">Silicimonas algicola</name>
    <dbReference type="NCBI Taxonomy" id="1826607"/>
    <lineage>
        <taxon>Bacteria</taxon>
        <taxon>Pseudomonadati</taxon>
        <taxon>Pseudomonadota</taxon>
        <taxon>Alphaproteobacteria</taxon>
        <taxon>Rhodobacterales</taxon>
        <taxon>Paracoccaceae</taxon>
    </lineage>
</organism>
<gene>
    <name evidence="3" type="ORF">C8D95_107159</name>
</gene>
<evidence type="ECO:0000313" key="4">
    <source>
        <dbReference type="Proteomes" id="UP000245390"/>
    </source>
</evidence>
<accession>A0A316G484</accession>
<dbReference type="InterPro" id="IPR009936">
    <property type="entry name" value="DUF1468"/>
</dbReference>
<keyword evidence="1" id="KW-0472">Membrane</keyword>
<evidence type="ECO:0000259" key="2">
    <source>
        <dbReference type="Pfam" id="PF07331"/>
    </source>
</evidence>
<dbReference type="OrthoDB" id="7355232at2"/>
<feature type="transmembrane region" description="Helical" evidence="1">
    <location>
        <begin position="43"/>
        <end position="60"/>
    </location>
</feature>
<comment type="caution">
    <text evidence="3">The sequence shown here is derived from an EMBL/GenBank/DDBJ whole genome shotgun (WGS) entry which is preliminary data.</text>
</comment>
<protein>
    <submittedName>
        <fullName evidence="3">Tripartite tricarboxylate transporter TctB family protein</fullName>
    </submittedName>
</protein>
<evidence type="ECO:0000313" key="3">
    <source>
        <dbReference type="EMBL" id="PWK55493.1"/>
    </source>
</evidence>
<feature type="transmembrane region" description="Helical" evidence="1">
    <location>
        <begin position="130"/>
        <end position="150"/>
    </location>
</feature>
<keyword evidence="1" id="KW-0812">Transmembrane</keyword>
<dbReference type="Proteomes" id="UP000245390">
    <property type="component" value="Unassembled WGS sequence"/>
</dbReference>
<keyword evidence="1" id="KW-1133">Transmembrane helix</keyword>
<sequence>MKPPEKGSRRTFGADLILPVAASLYAVYYVASVWDFPPEAQRSGLVLASLLLFLTTIYFIRTALRASSGKWDFEIASILGPREGRTNRLIFFGLVLGYGVVAPWGGFTLTTFIFLAAGSYVSGLRPLRKAIVFAAVTAIAGWLFFIVLLGTRFPEGPFEQLVSWIVSSWN</sequence>
<dbReference type="KEGG" id="salo:EF888_07500"/>
<name>A0A316G484_9RHOB</name>
<dbReference type="Pfam" id="PF07331">
    <property type="entry name" value="TctB"/>
    <property type="match status" value="1"/>
</dbReference>
<reference evidence="3 4" key="1">
    <citation type="submission" date="2018-05" db="EMBL/GenBank/DDBJ databases">
        <title>Genomic Encyclopedia of Type Strains, Phase IV (KMG-IV): sequencing the most valuable type-strain genomes for metagenomic binning, comparative biology and taxonomic classification.</title>
        <authorList>
            <person name="Goeker M."/>
        </authorList>
    </citation>
    <scope>NUCLEOTIDE SEQUENCE [LARGE SCALE GENOMIC DNA]</scope>
    <source>
        <strain evidence="3 4">DSM 103371</strain>
    </source>
</reference>
<feature type="domain" description="DUF1468" evidence="2">
    <location>
        <begin position="36"/>
        <end position="154"/>
    </location>
</feature>
<dbReference type="RefSeq" id="WP_109760083.1">
    <property type="nucleotide sequence ID" value="NZ_CP034588.1"/>
</dbReference>
<proteinExistence type="predicted"/>
<feature type="transmembrane region" description="Helical" evidence="1">
    <location>
        <begin position="12"/>
        <end position="31"/>
    </location>
</feature>